<feature type="transmembrane region" description="Helical" evidence="1">
    <location>
        <begin position="117"/>
        <end position="136"/>
    </location>
</feature>
<feature type="transmembrane region" description="Helical" evidence="1">
    <location>
        <begin position="193"/>
        <end position="212"/>
    </location>
</feature>
<reference evidence="4" key="1">
    <citation type="journal article" date="2019" name="Int. J. Syst. Evol. Microbiol.">
        <title>The Global Catalogue of Microorganisms (GCM) 10K type strain sequencing project: providing services to taxonomists for standard genome sequencing and annotation.</title>
        <authorList>
            <consortium name="The Broad Institute Genomics Platform"/>
            <consortium name="The Broad Institute Genome Sequencing Center for Infectious Disease"/>
            <person name="Wu L."/>
            <person name="Ma J."/>
        </authorList>
    </citation>
    <scope>NUCLEOTIDE SEQUENCE [LARGE SCALE GENOMIC DNA]</scope>
    <source>
        <strain evidence="4">JCM 13476</strain>
    </source>
</reference>
<protein>
    <recommendedName>
        <fullName evidence="2">CAAX prenyl protease 2/Lysostaphin resistance protein A-like domain-containing protein</fullName>
    </recommendedName>
</protein>
<accession>A0ABP3I3G1</accession>
<evidence type="ECO:0000313" key="4">
    <source>
        <dbReference type="Proteomes" id="UP001500791"/>
    </source>
</evidence>
<comment type="caution">
    <text evidence="3">The sequence shown here is derived from an EMBL/GenBank/DDBJ whole genome shotgun (WGS) entry which is preliminary data.</text>
</comment>
<evidence type="ECO:0000313" key="3">
    <source>
        <dbReference type="EMBL" id="GAA0388828.1"/>
    </source>
</evidence>
<feature type="transmembrane region" description="Helical" evidence="1">
    <location>
        <begin position="168"/>
        <end position="186"/>
    </location>
</feature>
<keyword evidence="1" id="KW-1133">Transmembrane helix</keyword>
<dbReference type="Proteomes" id="UP001500791">
    <property type="component" value="Unassembled WGS sequence"/>
</dbReference>
<dbReference type="Pfam" id="PF02517">
    <property type="entry name" value="Rce1-like"/>
    <property type="match status" value="1"/>
</dbReference>
<keyword evidence="1" id="KW-0472">Membrane</keyword>
<feature type="transmembrane region" description="Helical" evidence="1">
    <location>
        <begin position="83"/>
        <end position="105"/>
    </location>
</feature>
<feature type="transmembrane region" description="Helical" evidence="1">
    <location>
        <begin position="224"/>
        <end position="241"/>
    </location>
</feature>
<sequence>MSWRNKNALLVAGAVGLGLLWTTFSGPVLRPHLAGIQVPYLASFLVNLSDVAVMAALVMLAARKGPLALWKMAGLAASPVKPLIWSAFILVPAAVAAALMAPVASDLSANTLLWQGGIFPVIEEVVYRGLAVGALVMLAHWRWWAACLAPALMFGIVHMAQGENPMDAAGIVAITALGGLLFGWLFVRWRFNLWPPILLHVGLNSLWIVFALGETALGGWLGNGLRLAVVVAAIVLSWKMIPRRIA</sequence>
<keyword evidence="1" id="KW-0812">Transmembrane</keyword>
<feature type="transmembrane region" description="Helical" evidence="1">
    <location>
        <begin position="41"/>
        <end position="62"/>
    </location>
</feature>
<proteinExistence type="predicted"/>
<evidence type="ECO:0000259" key="2">
    <source>
        <dbReference type="Pfam" id="PF02517"/>
    </source>
</evidence>
<dbReference type="InterPro" id="IPR003675">
    <property type="entry name" value="Rce1/LyrA-like_dom"/>
</dbReference>
<name>A0ABP3I3G1_9CAUL</name>
<feature type="domain" description="CAAX prenyl protease 2/Lysostaphin resistance protein A-like" evidence="2">
    <location>
        <begin position="113"/>
        <end position="205"/>
    </location>
</feature>
<gene>
    <name evidence="3" type="ORF">GCM10009093_14370</name>
</gene>
<keyword evidence="4" id="KW-1185">Reference proteome</keyword>
<organism evidence="3 4">
    <name type="scientific">Brevundimonas terrae</name>
    <dbReference type="NCBI Taxonomy" id="363631"/>
    <lineage>
        <taxon>Bacteria</taxon>
        <taxon>Pseudomonadati</taxon>
        <taxon>Pseudomonadota</taxon>
        <taxon>Alphaproteobacteria</taxon>
        <taxon>Caulobacterales</taxon>
        <taxon>Caulobacteraceae</taxon>
        <taxon>Brevundimonas</taxon>
    </lineage>
</organism>
<dbReference type="EMBL" id="BAAAEJ010000007">
    <property type="protein sequence ID" value="GAA0388828.1"/>
    <property type="molecule type" value="Genomic_DNA"/>
</dbReference>
<dbReference type="RefSeq" id="WP_167176332.1">
    <property type="nucleotide sequence ID" value="NZ_BAAAEJ010000007.1"/>
</dbReference>
<evidence type="ECO:0000256" key="1">
    <source>
        <dbReference type="SAM" id="Phobius"/>
    </source>
</evidence>
<feature type="transmembrane region" description="Helical" evidence="1">
    <location>
        <begin position="143"/>
        <end position="162"/>
    </location>
</feature>